<keyword evidence="6" id="KW-0695">RNA-directed DNA polymerase</keyword>
<accession>A0A2G9HJD9</accession>
<comment type="caution">
    <text evidence="8">The sequence shown here is derived from an EMBL/GenBank/DDBJ whole genome shotgun (WGS) entry which is preliminary data.</text>
</comment>
<evidence type="ECO:0000259" key="7">
    <source>
        <dbReference type="Pfam" id="PF17917"/>
    </source>
</evidence>
<dbReference type="GO" id="GO:0016787">
    <property type="term" value="F:hydrolase activity"/>
    <property type="evidence" value="ECO:0007669"/>
    <property type="project" value="UniProtKB-KW"/>
</dbReference>
<feature type="domain" description="Reverse transcriptase RNase H-like" evidence="7">
    <location>
        <begin position="230"/>
        <end position="295"/>
    </location>
</feature>
<dbReference type="PANTHER" id="PTHR33067">
    <property type="entry name" value="RNA-DIRECTED DNA POLYMERASE-RELATED"/>
    <property type="match status" value="1"/>
</dbReference>
<evidence type="ECO:0000256" key="1">
    <source>
        <dbReference type="ARBA" id="ARBA00022679"/>
    </source>
</evidence>
<name>A0A2G9HJD9_9LAMI</name>
<keyword evidence="9" id="KW-1185">Reference proteome</keyword>
<evidence type="ECO:0000256" key="2">
    <source>
        <dbReference type="ARBA" id="ARBA00022695"/>
    </source>
</evidence>
<dbReference type="CDD" id="cd09274">
    <property type="entry name" value="RNase_HI_RT_Ty3"/>
    <property type="match status" value="1"/>
</dbReference>
<keyword evidence="4" id="KW-0255">Endonuclease</keyword>
<dbReference type="STRING" id="429701.A0A2G9HJD9"/>
<protein>
    <recommendedName>
        <fullName evidence="7">Reverse transcriptase RNase H-like domain-containing protein</fullName>
    </recommendedName>
</protein>
<dbReference type="EMBL" id="NKXS01001628">
    <property type="protein sequence ID" value="PIN17625.1"/>
    <property type="molecule type" value="Genomic_DNA"/>
</dbReference>
<proteinExistence type="predicted"/>
<gene>
    <name evidence="8" type="ORF">CDL12_09710</name>
</gene>
<dbReference type="GO" id="GO:0004519">
    <property type="term" value="F:endonuclease activity"/>
    <property type="evidence" value="ECO:0007669"/>
    <property type="project" value="UniProtKB-KW"/>
</dbReference>
<evidence type="ECO:0000313" key="8">
    <source>
        <dbReference type="EMBL" id="PIN17625.1"/>
    </source>
</evidence>
<dbReference type="SUPFAM" id="SSF56672">
    <property type="entry name" value="DNA/RNA polymerases"/>
    <property type="match status" value="1"/>
</dbReference>
<sequence>MPYSIYRTLGLGKEKPTNITLQLAERSLTYSKGVIEDILVKVDKFIFLADFIVLDMEADSEIPIILGRPFLATGRTLIDVQKRELTIRGVESLERSAPYKVLKPSVEEPPTLELRPLPNYLHYAYLGDSDTLPVEKPLRVLRDYKSAIGWTIADIKGIIPSFCMHKILLEDDQKSFVESQRRLNPVMKKVVNKEIINSWLRPIQYVPKKEGITVAPNMQNELIPTRIVTGKTLNDAQLNYMTTEKELLAVIFAFDKFKSYLVGTKIIVYIDHSTIRYLIKKKDAKPRLIPRVLLLKGTENQIADHLSRLESPAKTDEPNMKNDNFSDEQLLAIVAKDVPWTIFKMPIGMSPCSLAFGKTCHLPVELEHNTYWVLGK</sequence>
<dbReference type="PANTHER" id="PTHR33067:SF9">
    <property type="entry name" value="RNA-DIRECTED DNA POLYMERASE"/>
    <property type="match status" value="1"/>
</dbReference>
<evidence type="ECO:0000256" key="6">
    <source>
        <dbReference type="ARBA" id="ARBA00022918"/>
    </source>
</evidence>
<evidence type="ECO:0000313" key="9">
    <source>
        <dbReference type="Proteomes" id="UP000231279"/>
    </source>
</evidence>
<dbReference type="AlphaFoldDB" id="A0A2G9HJD9"/>
<dbReference type="InterPro" id="IPR041373">
    <property type="entry name" value="RT_RNaseH"/>
</dbReference>
<evidence type="ECO:0000256" key="3">
    <source>
        <dbReference type="ARBA" id="ARBA00022722"/>
    </source>
</evidence>
<keyword evidence="5" id="KW-0378">Hydrolase</keyword>
<organism evidence="8 9">
    <name type="scientific">Handroanthus impetiginosus</name>
    <dbReference type="NCBI Taxonomy" id="429701"/>
    <lineage>
        <taxon>Eukaryota</taxon>
        <taxon>Viridiplantae</taxon>
        <taxon>Streptophyta</taxon>
        <taxon>Embryophyta</taxon>
        <taxon>Tracheophyta</taxon>
        <taxon>Spermatophyta</taxon>
        <taxon>Magnoliopsida</taxon>
        <taxon>eudicotyledons</taxon>
        <taxon>Gunneridae</taxon>
        <taxon>Pentapetalae</taxon>
        <taxon>asterids</taxon>
        <taxon>lamiids</taxon>
        <taxon>Lamiales</taxon>
        <taxon>Bignoniaceae</taxon>
        <taxon>Crescentiina</taxon>
        <taxon>Tabebuia alliance</taxon>
        <taxon>Handroanthus</taxon>
    </lineage>
</organism>
<keyword evidence="1" id="KW-0808">Transferase</keyword>
<dbReference type="CDD" id="cd00303">
    <property type="entry name" value="retropepsin_like"/>
    <property type="match status" value="1"/>
</dbReference>
<dbReference type="GO" id="GO:0003964">
    <property type="term" value="F:RNA-directed DNA polymerase activity"/>
    <property type="evidence" value="ECO:0007669"/>
    <property type="project" value="UniProtKB-KW"/>
</dbReference>
<evidence type="ECO:0000256" key="5">
    <source>
        <dbReference type="ARBA" id="ARBA00022801"/>
    </source>
</evidence>
<dbReference type="InterPro" id="IPR021109">
    <property type="entry name" value="Peptidase_aspartic_dom_sf"/>
</dbReference>
<evidence type="ECO:0000256" key="4">
    <source>
        <dbReference type="ARBA" id="ARBA00022759"/>
    </source>
</evidence>
<dbReference type="InterPro" id="IPR043502">
    <property type="entry name" value="DNA/RNA_pol_sf"/>
</dbReference>
<reference evidence="9" key="1">
    <citation type="journal article" date="2018" name="Gigascience">
        <title>Genome assembly of the Pink Ipe (Handroanthus impetiginosus, Bignoniaceae), a highly valued, ecologically keystone Neotropical timber forest tree.</title>
        <authorList>
            <person name="Silva-Junior O.B."/>
            <person name="Grattapaglia D."/>
            <person name="Novaes E."/>
            <person name="Collevatti R.G."/>
        </authorList>
    </citation>
    <scope>NUCLEOTIDE SEQUENCE [LARGE SCALE GENOMIC DNA]</scope>
    <source>
        <strain evidence="9">cv. UFG-1</strain>
    </source>
</reference>
<dbReference type="Proteomes" id="UP000231279">
    <property type="component" value="Unassembled WGS sequence"/>
</dbReference>
<keyword evidence="2" id="KW-0548">Nucleotidyltransferase</keyword>
<keyword evidence="3" id="KW-0540">Nuclease</keyword>
<dbReference type="Gene3D" id="2.40.70.10">
    <property type="entry name" value="Acid Proteases"/>
    <property type="match status" value="1"/>
</dbReference>
<dbReference type="OrthoDB" id="1733993at2759"/>
<dbReference type="Pfam" id="PF17917">
    <property type="entry name" value="RT_RNaseH"/>
    <property type="match status" value="1"/>
</dbReference>